<dbReference type="InterPro" id="IPR036390">
    <property type="entry name" value="WH_DNA-bd_sf"/>
</dbReference>
<dbReference type="InterPro" id="IPR042065">
    <property type="entry name" value="E3_ELL-like"/>
</dbReference>
<feature type="region of interest" description="Disordered" evidence="1">
    <location>
        <begin position="45"/>
        <end position="72"/>
    </location>
</feature>
<gene>
    <name evidence="3" type="ORF">DV515_00018732</name>
</gene>
<dbReference type="GO" id="GO:0008023">
    <property type="term" value="C:transcription elongation factor complex"/>
    <property type="evidence" value="ECO:0007669"/>
    <property type="project" value="InterPro"/>
</dbReference>
<comment type="caution">
    <text evidence="3">The sequence shown here is derived from an EMBL/GenBank/DDBJ whole genome shotgun (WGS) entry which is preliminary data.</text>
</comment>
<feature type="non-terminal residue" evidence="3">
    <location>
        <position position="1"/>
    </location>
</feature>
<dbReference type="SUPFAM" id="SSF46785">
    <property type="entry name" value="Winged helix' DNA-binding domain"/>
    <property type="match status" value="1"/>
</dbReference>
<dbReference type="GO" id="GO:0000987">
    <property type="term" value="F:cis-regulatory region sequence-specific DNA binding"/>
    <property type="evidence" value="ECO:0007669"/>
    <property type="project" value="TreeGrafter"/>
</dbReference>
<dbReference type="GO" id="GO:0042795">
    <property type="term" value="P:snRNA transcription by RNA polymerase II"/>
    <property type="evidence" value="ECO:0007669"/>
    <property type="project" value="TreeGrafter"/>
</dbReference>
<feature type="domain" description="RNA polymerase II elongation factor ELL N-terminal" evidence="2">
    <location>
        <begin position="1"/>
        <end position="43"/>
    </location>
</feature>
<dbReference type="EMBL" id="QUSF01004509">
    <property type="protein sequence ID" value="RLV62993.1"/>
    <property type="molecule type" value="Genomic_DNA"/>
</dbReference>
<dbReference type="PANTHER" id="PTHR23288:SF8">
    <property type="entry name" value="RNA POLYMERASE II ELONGATION FACTOR ELL2"/>
    <property type="match status" value="1"/>
</dbReference>
<accession>A0A3L8Q756</accession>
<feature type="compositionally biased region" description="Low complexity" evidence="1">
    <location>
        <begin position="114"/>
        <end position="133"/>
    </location>
</feature>
<dbReference type="GO" id="GO:0006368">
    <property type="term" value="P:transcription elongation by RNA polymerase II"/>
    <property type="evidence" value="ECO:0007669"/>
    <property type="project" value="InterPro"/>
</dbReference>
<evidence type="ECO:0000259" key="2">
    <source>
        <dbReference type="Pfam" id="PF10390"/>
    </source>
</evidence>
<dbReference type="Pfam" id="PF10390">
    <property type="entry name" value="ELL"/>
    <property type="match status" value="1"/>
</dbReference>
<dbReference type="PANTHER" id="PTHR23288">
    <property type="entry name" value="OCCLUDIN AND RNA POLYMERASE II ELONGATION FACTOR ELL"/>
    <property type="match status" value="1"/>
</dbReference>
<reference evidence="3 4" key="1">
    <citation type="journal article" date="2018" name="Proc. R. Soc. B">
        <title>A non-coding region near Follistatin controls head colour polymorphism in the Gouldian finch.</title>
        <authorList>
            <person name="Toomey M.B."/>
            <person name="Marques C.I."/>
            <person name="Andrade P."/>
            <person name="Araujo P.M."/>
            <person name="Sabatino S."/>
            <person name="Gazda M.A."/>
            <person name="Afonso S."/>
            <person name="Lopes R.J."/>
            <person name="Corbo J.C."/>
            <person name="Carneiro M."/>
        </authorList>
    </citation>
    <scope>NUCLEOTIDE SEQUENCE [LARGE SCALE GENOMIC DNA]</scope>
    <source>
        <strain evidence="3">Red01</strain>
        <tissue evidence="3">Muscle</tissue>
    </source>
</reference>
<dbReference type="OrthoDB" id="9221553at2759"/>
<sequence length="151" mass="16436">VANLDANENSFSLKEHFFKDIQVDWPGYSERDRKTLEATLFQKTAPSTNATSTSQSLSLATSERHIPPRTAQKWPLASAFINPVMTKKQRIAQEPSDFQPAAGGRSPSSLDLPSTSCSTVNLSSSVSSISTSTRELQEKDKIRTPSGIPAP</sequence>
<dbReference type="InterPro" id="IPR019464">
    <property type="entry name" value="ELL_N"/>
</dbReference>
<dbReference type="Gene3D" id="1.10.10.2670">
    <property type="entry name" value="E3 ubiquitin-protein ligase"/>
    <property type="match status" value="1"/>
</dbReference>
<feature type="region of interest" description="Disordered" evidence="1">
    <location>
        <begin position="90"/>
        <end position="151"/>
    </location>
</feature>
<proteinExistence type="predicted"/>
<dbReference type="GO" id="GO:0032968">
    <property type="term" value="P:positive regulation of transcription elongation by RNA polymerase II"/>
    <property type="evidence" value="ECO:0007669"/>
    <property type="project" value="TreeGrafter"/>
</dbReference>
<evidence type="ECO:0000256" key="1">
    <source>
        <dbReference type="SAM" id="MobiDB-lite"/>
    </source>
</evidence>
<organism evidence="3 4">
    <name type="scientific">Chloebia gouldiae</name>
    <name type="common">Gouldian finch</name>
    <name type="synonym">Erythrura gouldiae</name>
    <dbReference type="NCBI Taxonomy" id="44316"/>
    <lineage>
        <taxon>Eukaryota</taxon>
        <taxon>Metazoa</taxon>
        <taxon>Chordata</taxon>
        <taxon>Craniata</taxon>
        <taxon>Vertebrata</taxon>
        <taxon>Euteleostomi</taxon>
        <taxon>Archelosauria</taxon>
        <taxon>Archosauria</taxon>
        <taxon>Dinosauria</taxon>
        <taxon>Saurischia</taxon>
        <taxon>Theropoda</taxon>
        <taxon>Coelurosauria</taxon>
        <taxon>Aves</taxon>
        <taxon>Neognathae</taxon>
        <taxon>Neoaves</taxon>
        <taxon>Telluraves</taxon>
        <taxon>Australaves</taxon>
        <taxon>Passeriformes</taxon>
        <taxon>Passeroidea</taxon>
        <taxon>Passeridae</taxon>
        <taxon>Chloebia</taxon>
    </lineage>
</organism>
<protein>
    <recommendedName>
        <fullName evidence="2">RNA polymerase II elongation factor ELL N-terminal domain-containing protein</fullName>
    </recommendedName>
</protein>
<dbReference type="AlphaFoldDB" id="A0A3L8Q756"/>
<name>A0A3L8Q756_CHLGU</name>
<evidence type="ECO:0000313" key="4">
    <source>
        <dbReference type="Proteomes" id="UP000276834"/>
    </source>
</evidence>
<keyword evidence="4" id="KW-1185">Reference proteome</keyword>
<dbReference type="Proteomes" id="UP000276834">
    <property type="component" value="Unassembled WGS sequence"/>
</dbReference>
<dbReference type="InterPro" id="IPR031176">
    <property type="entry name" value="ELL/occludin"/>
</dbReference>
<feature type="compositionally biased region" description="Low complexity" evidence="1">
    <location>
        <begin position="47"/>
        <end position="61"/>
    </location>
</feature>
<feature type="non-terminal residue" evidence="3">
    <location>
        <position position="151"/>
    </location>
</feature>
<evidence type="ECO:0000313" key="3">
    <source>
        <dbReference type="EMBL" id="RLV62993.1"/>
    </source>
</evidence>